<accession>A0A5C3EAR4</accession>
<dbReference type="EMBL" id="OOIN01000017">
    <property type="protein sequence ID" value="SPO27270.1"/>
    <property type="molecule type" value="Genomic_DNA"/>
</dbReference>
<protein>
    <submittedName>
        <fullName evidence="2">Uncharacterized protein</fullName>
    </submittedName>
</protein>
<keyword evidence="1" id="KW-0732">Signal</keyword>
<evidence type="ECO:0000313" key="2">
    <source>
        <dbReference type="EMBL" id="SPO27270.1"/>
    </source>
</evidence>
<keyword evidence="3" id="KW-1185">Reference proteome</keyword>
<reference evidence="2 3" key="1">
    <citation type="submission" date="2018-03" db="EMBL/GenBank/DDBJ databases">
        <authorList>
            <person name="Guldener U."/>
        </authorList>
    </citation>
    <scope>NUCLEOTIDE SEQUENCE [LARGE SCALE GENOMIC DNA]</scope>
    <source>
        <strain evidence="2 3">NBRC100155</strain>
    </source>
</reference>
<evidence type="ECO:0000313" key="3">
    <source>
        <dbReference type="Proteomes" id="UP000324022"/>
    </source>
</evidence>
<proteinExistence type="predicted"/>
<dbReference type="AlphaFoldDB" id="A0A5C3EAR4"/>
<sequence>MTLRIQRLILSVVILASLVMAIPILPRPRYSKVADANMSLLETFKADSSNSYQQTGHKWKEYVGRSAKVRKYFNRPSLEDSAWVHANTEGPGFMKAKKEKTPPSWWRAHLLRQKGPRERTYMWSVIRPGDELAKDTGLVEKLKISDKTVAVIRWKLNQAARKKDLDLVDLYEDGHFKSSNWSFQPLDEALASLEEATKPLEQMAKHVH</sequence>
<dbReference type="Proteomes" id="UP000324022">
    <property type="component" value="Unassembled WGS sequence"/>
</dbReference>
<evidence type="ECO:0000256" key="1">
    <source>
        <dbReference type="SAM" id="SignalP"/>
    </source>
</evidence>
<gene>
    <name evidence="2" type="ORF">UTRI_10387</name>
</gene>
<name>A0A5C3EAR4_9BASI</name>
<feature type="signal peptide" evidence="1">
    <location>
        <begin position="1"/>
        <end position="21"/>
    </location>
</feature>
<feature type="chain" id="PRO_5022675767" evidence="1">
    <location>
        <begin position="22"/>
        <end position="208"/>
    </location>
</feature>
<organism evidence="2 3">
    <name type="scientific">Ustilago trichophora</name>
    <dbReference type="NCBI Taxonomy" id="86804"/>
    <lineage>
        <taxon>Eukaryota</taxon>
        <taxon>Fungi</taxon>
        <taxon>Dikarya</taxon>
        <taxon>Basidiomycota</taxon>
        <taxon>Ustilaginomycotina</taxon>
        <taxon>Ustilaginomycetes</taxon>
        <taxon>Ustilaginales</taxon>
        <taxon>Ustilaginaceae</taxon>
        <taxon>Ustilago</taxon>
    </lineage>
</organism>